<sequence length="568" mass="61575">MTYWRNGVLVGAQPAGNVSSSHVPEKKPKMLVPQPMPIIIPADLFDPTPANPSNPPAMDVAAWRAKTSFAAMVDCQRKGARSGDDWNGPGEHEHRPKEHDVMPDDWQAVYRYLKDRDGEDRVLLEAEARCTINKGDQLEFLDDLREAEMKKPAAQRQHFLTAAEVRADFQAQREEAKYRLIAREASSAAVAFLRWPPEPPTPSPPPPPCPPCLPSPPSRSIWSTVAGAVTSLLRRKRCHDDDIPKPTRPAADGSEERPAKRARVEHVREPQPSFRHLRHQHIAPLPEKRKRRGTRETHPAVFACKGVAAFPVHYSTSDVAMQTDPTPDIPSPVAASSRQPAKAPPSRTLSLTDADAAGPSRQPSDMPATRRPCLKNAGVGTAGSSTASAVGPIRTAKKEKGPVRFAMYDSHARPPRVTSPPPPHVVGEDPVPEMRKGKLVWPKDLLGAEYKRRFGNGTASGDKPANGKSSTVVSAVDAMLPPADSAVSAADPAVPTLRHVWTNPNASYVTYQDVAVQYEVPSPDAASGQKTRRGKRAGKDVQRRRARKEAATTTAPGGEAGAKVDSAA</sequence>
<evidence type="ECO:0000313" key="2">
    <source>
        <dbReference type="EMBL" id="EJD36262.1"/>
    </source>
</evidence>
<protein>
    <submittedName>
        <fullName evidence="2">Uncharacterized protein</fullName>
    </submittedName>
</protein>
<gene>
    <name evidence="2" type="ORF">AURDEDRAFT_154643</name>
</gene>
<reference evidence="3" key="1">
    <citation type="journal article" date="2012" name="Science">
        <title>The Paleozoic origin of enzymatic lignin decomposition reconstructed from 31 fungal genomes.</title>
        <authorList>
            <person name="Floudas D."/>
            <person name="Binder M."/>
            <person name="Riley R."/>
            <person name="Barry K."/>
            <person name="Blanchette R.A."/>
            <person name="Henrissat B."/>
            <person name="Martinez A.T."/>
            <person name="Otillar R."/>
            <person name="Spatafora J.W."/>
            <person name="Yadav J.S."/>
            <person name="Aerts A."/>
            <person name="Benoit I."/>
            <person name="Boyd A."/>
            <person name="Carlson A."/>
            <person name="Copeland A."/>
            <person name="Coutinho P.M."/>
            <person name="de Vries R.P."/>
            <person name="Ferreira P."/>
            <person name="Findley K."/>
            <person name="Foster B."/>
            <person name="Gaskell J."/>
            <person name="Glotzer D."/>
            <person name="Gorecki P."/>
            <person name="Heitman J."/>
            <person name="Hesse C."/>
            <person name="Hori C."/>
            <person name="Igarashi K."/>
            <person name="Jurgens J.A."/>
            <person name="Kallen N."/>
            <person name="Kersten P."/>
            <person name="Kohler A."/>
            <person name="Kuees U."/>
            <person name="Kumar T.K.A."/>
            <person name="Kuo A."/>
            <person name="LaButti K."/>
            <person name="Larrondo L.F."/>
            <person name="Lindquist E."/>
            <person name="Ling A."/>
            <person name="Lombard V."/>
            <person name="Lucas S."/>
            <person name="Lundell T."/>
            <person name="Martin R."/>
            <person name="McLaughlin D.J."/>
            <person name="Morgenstern I."/>
            <person name="Morin E."/>
            <person name="Murat C."/>
            <person name="Nagy L.G."/>
            <person name="Nolan M."/>
            <person name="Ohm R.A."/>
            <person name="Patyshakuliyeva A."/>
            <person name="Rokas A."/>
            <person name="Ruiz-Duenas F.J."/>
            <person name="Sabat G."/>
            <person name="Salamov A."/>
            <person name="Samejima M."/>
            <person name="Schmutz J."/>
            <person name="Slot J.C."/>
            <person name="St John F."/>
            <person name="Stenlid J."/>
            <person name="Sun H."/>
            <person name="Sun S."/>
            <person name="Syed K."/>
            <person name="Tsang A."/>
            <person name="Wiebenga A."/>
            <person name="Young D."/>
            <person name="Pisabarro A."/>
            <person name="Eastwood D.C."/>
            <person name="Martin F."/>
            <person name="Cullen D."/>
            <person name="Grigoriev I.V."/>
            <person name="Hibbett D.S."/>
        </authorList>
    </citation>
    <scope>NUCLEOTIDE SEQUENCE [LARGE SCALE GENOMIC DNA]</scope>
    <source>
        <strain evidence="3">TFB10046</strain>
    </source>
</reference>
<organism evidence="2 3">
    <name type="scientific">Auricularia subglabra (strain TFB-10046 / SS5)</name>
    <name type="common">White-rot fungus</name>
    <name type="synonym">Auricularia delicata (strain TFB10046)</name>
    <dbReference type="NCBI Taxonomy" id="717982"/>
    <lineage>
        <taxon>Eukaryota</taxon>
        <taxon>Fungi</taxon>
        <taxon>Dikarya</taxon>
        <taxon>Basidiomycota</taxon>
        <taxon>Agaricomycotina</taxon>
        <taxon>Agaricomycetes</taxon>
        <taxon>Auriculariales</taxon>
        <taxon>Auriculariaceae</taxon>
        <taxon>Auricularia</taxon>
    </lineage>
</organism>
<feature type="region of interest" description="Disordered" evidence="1">
    <location>
        <begin position="319"/>
        <end position="431"/>
    </location>
</feature>
<feature type="region of interest" description="Disordered" evidence="1">
    <location>
        <begin position="522"/>
        <end position="568"/>
    </location>
</feature>
<dbReference type="EMBL" id="JH687866">
    <property type="protein sequence ID" value="EJD36262.1"/>
    <property type="molecule type" value="Genomic_DNA"/>
</dbReference>
<dbReference type="Proteomes" id="UP000006514">
    <property type="component" value="Unassembled WGS sequence"/>
</dbReference>
<feature type="compositionally biased region" description="Basic and acidic residues" evidence="1">
    <location>
        <begin position="254"/>
        <end position="269"/>
    </location>
</feature>
<feature type="region of interest" description="Disordered" evidence="1">
    <location>
        <begin position="236"/>
        <end position="297"/>
    </location>
</feature>
<proteinExistence type="predicted"/>
<accession>J0WSN1</accession>
<dbReference type="KEGG" id="adl:AURDEDRAFT_154643"/>
<dbReference type="InParanoid" id="J0WSN1"/>
<feature type="region of interest" description="Disordered" evidence="1">
    <location>
        <begin position="79"/>
        <end position="99"/>
    </location>
</feature>
<dbReference type="AlphaFoldDB" id="J0WSN1"/>
<evidence type="ECO:0000256" key="1">
    <source>
        <dbReference type="SAM" id="MobiDB-lite"/>
    </source>
</evidence>
<name>J0WSN1_AURST</name>
<keyword evidence="3" id="KW-1185">Reference proteome</keyword>
<evidence type="ECO:0000313" key="3">
    <source>
        <dbReference type="Proteomes" id="UP000006514"/>
    </source>
</evidence>